<reference evidence="7 8" key="1">
    <citation type="submission" date="2021-05" db="EMBL/GenBank/DDBJ databases">
        <title>Mycobacterium acidophilum sp. nov., an extremely acid-tolerant member of the genus Mycobacterium.</title>
        <authorList>
            <person name="Xia J."/>
        </authorList>
    </citation>
    <scope>NUCLEOTIDE SEQUENCE [LARGE SCALE GENOMIC DNA]</scope>
    <source>
        <strain evidence="7 8">M1</strain>
    </source>
</reference>
<feature type="transmembrane region" description="Helical" evidence="4">
    <location>
        <begin position="468"/>
        <end position="491"/>
    </location>
</feature>
<feature type="transmembrane region" description="Helical" evidence="4">
    <location>
        <begin position="56"/>
        <end position="77"/>
    </location>
</feature>
<keyword evidence="8" id="KW-1185">Reference proteome</keyword>
<accession>A0ABS5RGG6</accession>
<evidence type="ECO:0000313" key="7">
    <source>
        <dbReference type="EMBL" id="MBS9533383.1"/>
    </source>
</evidence>
<organism evidence="7 8">
    <name type="scientific">Mycolicibacter acidiphilus</name>
    <dbReference type="NCBI Taxonomy" id="2835306"/>
    <lineage>
        <taxon>Bacteria</taxon>
        <taxon>Bacillati</taxon>
        <taxon>Actinomycetota</taxon>
        <taxon>Actinomycetes</taxon>
        <taxon>Mycobacteriales</taxon>
        <taxon>Mycobacteriaceae</taxon>
        <taxon>Mycolicibacter</taxon>
    </lineage>
</organism>
<dbReference type="SUPFAM" id="SSF158472">
    <property type="entry name" value="HAMP domain-like"/>
    <property type="match status" value="1"/>
</dbReference>
<dbReference type="PANTHER" id="PTHR45655">
    <property type="entry name" value="GUANYLATE CYCLASE SOLUBLE SUBUNIT BETA-2"/>
    <property type="match status" value="1"/>
</dbReference>
<keyword evidence="4" id="KW-0472">Membrane</keyword>
<dbReference type="Pfam" id="PF00672">
    <property type="entry name" value="HAMP"/>
    <property type="match status" value="1"/>
</dbReference>
<evidence type="ECO:0000256" key="4">
    <source>
        <dbReference type="SAM" id="Phobius"/>
    </source>
</evidence>
<feature type="compositionally biased region" description="Basic and acidic residues" evidence="3">
    <location>
        <begin position="199"/>
        <end position="209"/>
    </location>
</feature>
<dbReference type="SMART" id="SM00044">
    <property type="entry name" value="CYCc"/>
    <property type="match status" value="1"/>
</dbReference>
<name>A0ABS5RGG6_9MYCO</name>
<proteinExistence type="predicted"/>
<evidence type="ECO:0000256" key="2">
    <source>
        <dbReference type="ARBA" id="ARBA00022989"/>
    </source>
</evidence>
<keyword evidence="1 4" id="KW-0812">Transmembrane</keyword>
<dbReference type="PANTHER" id="PTHR45655:SF13">
    <property type="entry name" value="SOLUBLE GUANYLATE CYCLASE GCY-32-RELATED"/>
    <property type="match status" value="1"/>
</dbReference>
<dbReference type="SUPFAM" id="SSF55073">
    <property type="entry name" value="Nucleotide cyclase"/>
    <property type="match status" value="1"/>
</dbReference>
<evidence type="ECO:0000313" key="8">
    <source>
        <dbReference type="Proteomes" id="UP001519535"/>
    </source>
</evidence>
<feature type="region of interest" description="Disordered" evidence="3">
    <location>
        <begin position="1"/>
        <end position="38"/>
    </location>
</feature>
<dbReference type="Proteomes" id="UP001519535">
    <property type="component" value="Unassembled WGS sequence"/>
</dbReference>
<dbReference type="CDD" id="cd07302">
    <property type="entry name" value="CHD"/>
    <property type="match status" value="1"/>
</dbReference>
<gene>
    <name evidence="7" type="ORF">KIH27_07230</name>
</gene>
<dbReference type="Gene3D" id="3.30.70.1230">
    <property type="entry name" value="Nucleotide cyclase"/>
    <property type="match status" value="1"/>
</dbReference>
<evidence type="ECO:0000256" key="1">
    <source>
        <dbReference type="ARBA" id="ARBA00022692"/>
    </source>
</evidence>
<dbReference type="EMBL" id="JAHCLR010000009">
    <property type="protein sequence ID" value="MBS9533383.1"/>
    <property type="molecule type" value="Genomic_DNA"/>
</dbReference>
<comment type="caution">
    <text evidence="7">The sequence shown here is derived from an EMBL/GenBank/DDBJ whole genome shotgun (WGS) entry which is preliminary data.</text>
</comment>
<keyword evidence="2 4" id="KW-1133">Transmembrane helix</keyword>
<dbReference type="InterPro" id="IPR029787">
    <property type="entry name" value="Nucleotide_cyclase"/>
</dbReference>
<evidence type="ECO:0000259" key="5">
    <source>
        <dbReference type="PROSITE" id="PS50125"/>
    </source>
</evidence>
<dbReference type="PROSITE" id="PS50885">
    <property type="entry name" value="HAMP"/>
    <property type="match status" value="1"/>
</dbReference>
<dbReference type="PROSITE" id="PS50125">
    <property type="entry name" value="GUANYLATE_CYCLASE_2"/>
    <property type="match status" value="1"/>
</dbReference>
<dbReference type="CDD" id="cd06225">
    <property type="entry name" value="HAMP"/>
    <property type="match status" value="1"/>
</dbReference>
<evidence type="ECO:0000259" key="6">
    <source>
        <dbReference type="PROSITE" id="PS50885"/>
    </source>
</evidence>
<feature type="domain" description="Guanylate cyclase" evidence="5">
    <location>
        <begin position="580"/>
        <end position="707"/>
    </location>
</feature>
<dbReference type="Pfam" id="PF00211">
    <property type="entry name" value="Guanylate_cyc"/>
    <property type="match status" value="1"/>
</dbReference>
<feature type="domain" description="HAMP" evidence="6">
    <location>
        <begin position="488"/>
        <end position="540"/>
    </location>
</feature>
<dbReference type="SMART" id="SM00304">
    <property type="entry name" value="HAMP"/>
    <property type="match status" value="1"/>
</dbReference>
<feature type="region of interest" description="Disordered" evidence="3">
    <location>
        <begin position="194"/>
        <end position="216"/>
    </location>
</feature>
<protein>
    <submittedName>
        <fullName evidence="7">HAMP domain-containing protein</fullName>
    </submittedName>
</protein>
<feature type="compositionally biased region" description="Basic residues" evidence="3">
    <location>
        <begin position="15"/>
        <end position="28"/>
    </location>
</feature>
<dbReference type="InterPro" id="IPR001054">
    <property type="entry name" value="A/G_cyclase"/>
</dbReference>
<dbReference type="InterPro" id="IPR003660">
    <property type="entry name" value="HAMP_dom"/>
</dbReference>
<sequence length="748" mass="82023">MTFDNARVLRQADRKTRRPQHAAVRRRKDQSPVSSGQSYRIRGRRLTSRLSIQSKVMVMLLACTIASVAVIGIVEYVSARRAMENATYSRLIELRSAQKRAVETLFSDLRNSLVIYSRGDTAINAVGAFTAGFDQLSSAPIDPAQRQAVVDYYEDRVVKATEAATGVELDIDAVLPTSNAQEYLDAHYGAKAAANETAGESKEEAKQSDDPGDGSAWTAANAHYNGYFREIVQRFEYEDALLLDTRGNIVYSYRKGPDLGSNIITGPYRESNLREAYQKAQASNAADFVWITDFQPYQPRLGLPTAWLVSPIRVRDKALGVMALPLPISKINRIMTADKRWAQAGVGRTAETYLAGPDNLMRSDSRLFLEDPQAYRREAMAAGTPSATVDRAIRLGGTTLVQPVNSAGLRAAQRGEAGIITDTGYLGRRELQAHAPLNIPDSDLHWSILATKNTAEAFSRVASFTKTIVLTTTGLIFVICLVSALLARVFVRPIRRLDEGTQRISAGDYDVTIPVTSRDEIGDLTGAFNEMSRNLQVKEKQLTAQRSENNRLLLSLMPEPVVQRYRDGEQTIAQEHSDVSVVYAEIVGLDETSGELSGAELVATVDDVLRQFDSAAESLGVERIHTLHTGYLASCGVTVPRLDNVHRSIDFAREMQRIIERFNGRTGGELDLRVGVSSGQAVSGLVGRSGTVYDMWGSAVIQAYRAHHAAPQPGVYVTAAVYDVLHDGCAFTPVSAGDADQPIWRMSE</sequence>
<dbReference type="Gene3D" id="6.10.340.10">
    <property type="match status" value="1"/>
</dbReference>
<evidence type="ECO:0000256" key="3">
    <source>
        <dbReference type="SAM" id="MobiDB-lite"/>
    </source>
</evidence>